<comment type="similarity">
    <text evidence="7">Belongs to the class I-like SAM-binding methyltransferase superfamily. MenG/UbiE family.</text>
</comment>
<dbReference type="EMBL" id="BRXU01000063">
    <property type="protein sequence ID" value="GLC62382.1"/>
    <property type="molecule type" value="Genomic_DNA"/>
</dbReference>
<keyword evidence="9" id="KW-1185">Reference proteome</keyword>
<dbReference type="SUPFAM" id="SSF48576">
    <property type="entry name" value="Terpenoid synthases"/>
    <property type="match status" value="1"/>
</dbReference>
<keyword evidence="7" id="KW-0999">Mitochondrion inner membrane</keyword>
<comment type="pathway">
    <text evidence="7">Cofactor biosynthesis; ubiquinone biosynthesis.</text>
</comment>
<evidence type="ECO:0000313" key="8">
    <source>
        <dbReference type="EMBL" id="GLC62382.1"/>
    </source>
</evidence>
<comment type="subunit">
    <text evidence="7">Component of a multi-subunit COQ enzyme complex.</text>
</comment>
<organism evidence="8 9">
    <name type="scientific">Pleodorina starrii</name>
    <dbReference type="NCBI Taxonomy" id="330485"/>
    <lineage>
        <taxon>Eukaryota</taxon>
        <taxon>Viridiplantae</taxon>
        <taxon>Chlorophyta</taxon>
        <taxon>core chlorophytes</taxon>
        <taxon>Chlorophyceae</taxon>
        <taxon>CS clade</taxon>
        <taxon>Chlamydomonadales</taxon>
        <taxon>Volvocaceae</taxon>
        <taxon>Pleodorina</taxon>
    </lineage>
</organism>
<evidence type="ECO:0000256" key="5">
    <source>
        <dbReference type="ARBA" id="ARBA00022842"/>
    </source>
</evidence>
<proteinExistence type="inferred from homology"/>
<evidence type="ECO:0000256" key="4">
    <source>
        <dbReference type="ARBA" id="ARBA00022723"/>
    </source>
</evidence>
<comment type="caution">
    <text evidence="8">The sequence shown here is derived from an EMBL/GenBank/DDBJ whole genome shotgun (WGS) entry which is preliminary data.</text>
</comment>
<dbReference type="GO" id="GO:0004659">
    <property type="term" value="F:prenyltransferase activity"/>
    <property type="evidence" value="ECO:0007669"/>
    <property type="project" value="InterPro"/>
</dbReference>
<dbReference type="PROSITE" id="PS00444">
    <property type="entry name" value="POLYPRENYL_SYNTHASE_2"/>
    <property type="match status" value="1"/>
</dbReference>
<dbReference type="PANTHER" id="PTHR12001:SF69">
    <property type="entry name" value="ALL TRANS-POLYPRENYL-DIPHOSPHATE SYNTHASE PDSS1"/>
    <property type="match status" value="1"/>
</dbReference>
<dbReference type="Gene3D" id="3.50.50.60">
    <property type="entry name" value="FAD/NAD(P)-binding domain"/>
    <property type="match status" value="1"/>
</dbReference>
<dbReference type="NCBIfam" id="TIGR01934">
    <property type="entry name" value="MenG_MenH_UbiE"/>
    <property type="match status" value="1"/>
</dbReference>
<dbReference type="SFLD" id="SFLDS00005">
    <property type="entry name" value="Isoprenoid_Synthase_Type_I"/>
    <property type="match status" value="1"/>
</dbReference>
<dbReference type="GO" id="GO:0032259">
    <property type="term" value="P:methylation"/>
    <property type="evidence" value="ECO:0007669"/>
    <property type="project" value="UniProtKB-KW"/>
</dbReference>
<dbReference type="SUPFAM" id="SSF53335">
    <property type="entry name" value="S-adenosyl-L-methionine-dependent methyltransferases"/>
    <property type="match status" value="1"/>
</dbReference>
<dbReference type="GO" id="GO:0046872">
    <property type="term" value="F:metal ion binding"/>
    <property type="evidence" value="ECO:0007669"/>
    <property type="project" value="UniProtKB-KW"/>
</dbReference>
<accession>A0A9W6FAF2</accession>
<dbReference type="Pfam" id="PF00348">
    <property type="entry name" value="polyprenyl_synt"/>
    <property type="match status" value="1"/>
</dbReference>
<evidence type="ECO:0000256" key="6">
    <source>
        <dbReference type="ARBA" id="ARBA00023229"/>
    </source>
</evidence>
<dbReference type="PROSITE" id="PS51608">
    <property type="entry name" value="SAM_MT_UBIE"/>
    <property type="match status" value="1"/>
</dbReference>
<dbReference type="InterPro" id="IPR000092">
    <property type="entry name" value="Polyprenyl_synt"/>
</dbReference>
<evidence type="ECO:0000313" key="9">
    <source>
        <dbReference type="Proteomes" id="UP001165080"/>
    </source>
</evidence>
<feature type="binding site" evidence="7">
    <location>
        <position position="104"/>
    </location>
    <ligand>
        <name>S-adenosyl-L-methionine</name>
        <dbReference type="ChEBI" id="CHEBI:59789"/>
    </ligand>
</feature>
<feature type="binding site" evidence="7">
    <location>
        <position position="47"/>
    </location>
    <ligand>
        <name>S-adenosyl-L-methionine</name>
        <dbReference type="ChEBI" id="CHEBI:59789"/>
    </ligand>
</feature>
<gene>
    <name evidence="8" type="primary">PLESTB003363</name>
    <name evidence="7" type="synonym">COQ5</name>
    <name evidence="8" type="ORF">PLESTB_001877000</name>
</gene>
<name>A0A9W6FAF2_9CHLO</name>
<dbReference type="AlphaFoldDB" id="A0A9W6FAF2"/>
<dbReference type="EC" id="2.1.1.201" evidence="7"/>
<comment type="similarity">
    <text evidence="2">Belongs to the FPP/GGPP synthase family.</text>
</comment>
<comment type="function">
    <text evidence="7">Methyltransferase required for the conversion of 2-polyprenyl-6-methoxy-1,4-benzoquinol (DDMQH2) to 2-polyprenyl-3-methyl-6-methoxy-1,4-benzoquinol (DMQH2).</text>
</comment>
<evidence type="ECO:0000256" key="2">
    <source>
        <dbReference type="ARBA" id="ARBA00006706"/>
    </source>
</evidence>
<dbReference type="SUPFAM" id="SSF51905">
    <property type="entry name" value="FAD/NAD(P)-binding domain"/>
    <property type="match status" value="1"/>
</dbReference>
<keyword evidence="7" id="KW-0489">Methyltransferase</keyword>
<comment type="cofactor">
    <cofactor evidence="1">
        <name>Mg(2+)</name>
        <dbReference type="ChEBI" id="CHEBI:18420"/>
    </cofactor>
</comment>
<dbReference type="InterPro" id="IPR029063">
    <property type="entry name" value="SAM-dependent_MTases_sf"/>
</dbReference>
<evidence type="ECO:0000256" key="1">
    <source>
        <dbReference type="ARBA" id="ARBA00001946"/>
    </source>
</evidence>
<keyword evidence="5" id="KW-0460">Magnesium</keyword>
<keyword evidence="7" id="KW-0496">Mitochondrion</keyword>
<dbReference type="Gene3D" id="1.10.600.10">
    <property type="entry name" value="Farnesyl Diphosphate Synthase"/>
    <property type="match status" value="1"/>
</dbReference>
<dbReference type="Proteomes" id="UP001165080">
    <property type="component" value="Unassembled WGS sequence"/>
</dbReference>
<comment type="subcellular location">
    <subcellularLocation>
        <location evidence="7">Mitochondrion inner membrane</location>
        <topology evidence="7">Peripheral membrane protein</topology>
        <orientation evidence="7">Matrix side</orientation>
    </subcellularLocation>
</comment>
<dbReference type="NCBIfam" id="TIGR02032">
    <property type="entry name" value="GG-red-SF"/>
    <property type="match status" value="1"/>
</dbReference>
<dbReference type="GO" id="GO:0008299">
    <property type="term" value="P:isoprenoid biosynthetic process"/>
    <property type="evidence" value="ECO:0007669"/>
    <property type="project" value="UniProtKB-KW"/>
</dbReference>
<dbReference type="Pfam" id="PF01209">
    <property type="entry name" value="Ubie_methyltran"/>
    <property type="match status" value="1"/>
</dbReference>
<dbReference type="InterPro" id="IPR008949">
    <property type="entry name" value="Isoprenoid_synthase_dom_sf"/>
</dbReference>
<evidence type="ECO:0000256" key="7">
    <source>
        <dbReference type="HAMAP-Rule" id="MF_03191"/>
    </source>
</evidence>
<dbReference type="GO" id="GO:0016628">
    <property type="term" value="F:oxidoreductase activity, acting on the CH-CH group of donors, NAD or NADP as acceptor"/>
    <property type="evidence" value="ECO:0007669"/>
    <property type="project" value="InterPro"/>
</dbReference>
<dbReference type="HAMAP" id="MF_01813">
    <property type="entry name" value="MenG_UbiE_methyltr"/>
    <property type="match status" value="1"/>
</dbReference>
<dbReference type="CDD" id="cd02440">
    <property type="entry name" value="AdoMet_MTases"/>
    <property type="match status" value="1"/>
</dbReference>
<dbReference type="InterPro" id="IPR011777">
    <property type="entry name" value="Geranylgeranyl_Rdtase_fam"/>
</dbReference>
<feature type="binding site" evidence="7">
    <location>
        <position position="65"/>
    </location>
    <ligand>
        <name>S-adenosyl-L-methionine</name>
        <dbReference type="ChEBI" id="CHEBI:59789"/>
    </ligand>
</feature>
<dbReference type="InterPro" id="IPR004033">
    <property type="entry name" value="UbiE/COQ5_MeTrFase"/>
</dbReference>
<protein>
    <recommendedName>
        <fullName evidence="7">2-methoxy-6-polyprenyl-1,4-benzoquinol methylase, mitochondrial</fullName>
        <ecNumber evidence="7">2.1.1.201</ecNumber>
    </recommendedName>
    <alternativeName>
        <fullName evidence="7">Ubiquinone biosynthesis methyltransferase COQ5</fullName>
    </alternativeName>
</protein>
<dbReference type="PANTHER" id="PTHR12001">
    <property type="entry name" value="GERANYLGERANYL PYROPHOSPHATE SYNTHASE"/>
    <property type="match status" value="1"/>
</dbReference>
<comment type="catalytic activity">
    <reaction evidence="7">
        <text>a 2-methoxy-6-(all-trans-polyprenyl)benzene-1,4-diol + S-adenosyl-L-methionine = a 5-methoxy-2-methyl-3-(all-trans-polyprenyl)benzene-1,4-diol + S-adenosyl-L-homocysteine + H(+)</text>
        <dbReference type="Rhea" id="RHEA:28286"/>
        <dbReference type="Rhea" id="RHEA-COMP:10858"/>
        <dbReference type="Rhea" id="RHEA-COMP:10859"/>
        <dbReference type="ChEBI" id="CHEBI:15378"/>
        <dbReference type="ChEBI" id="CHEBI:57856"/>
        <dbReference type="ChEBI" id="CHEBI:59789"/>
        <dbReference type="ChEBI" id="CHEBI:84166"/>
        <dbReference type="ChEBI" id="CHEBI:84167"/>
        <dbReference type="EC" id="2.1.1.201"/>
    </reaction>
</comment>
<sequence length="965" mass="102820">MFDDVAPRYDLVNDILSLGRTRGWRRVVAEAVGAVPGEKVLDLAAGTGTSSEPYADAGVDVVAADLSLGMLEVGRARRPDIEFVQADATRLPFADASFDAVTISFGLRNIQDYRRALAEMLRVARPGGRLVICEFSTPTAAPLRTVYTEYLMKALPGIAARAASNPEAYRYLAESIAAWPDQEDLAAEILAAGWTGVQYRNLTGGIVAVHRAVKALVLGGGPAGATAGYWLAAHGIEVTVLEKTAFPREKVCGDGLTPRAVREMRLMGLPHGPELGYARNRGLRLVARERSVEVPWPELSDFPPYGLVRTRLGFDEHLAGHARAAGARVLERRAVTGVLRDGSGRVVGARANVLDAAGRRTGETEEHRADVVLAADGNSSRTAVSAGLHKRDDRPMGVAVRAYFESPRSDLDWMEGWLELTDGTDPQRALLPGYGWVFGVGDGTANVGLGILDTSPAFGALDYRKVLADWTASMPAEWTFDEEHRRGRVLGAALPMAFNRTPHHVPGMLLLGDAAGLVSPFNGEGISNAMESARYAAEHVVAAAAANGPAQRELVLAGYPDRVRQEWGAHFTQGRVLAQLIGSPAVMKAAVRTGMAVPALMRFVVRVMTELSDRPAATADGPAAGPGTDQVRLPAGFDLIASDDRLGPVVLGSLARIEERLDEAVRSADHLADVTSRHLLQAGGKRVRPLLTVLAGEIGGGINDAVLESAAVVELTHLATLYHDDVMDSAPLRRGVATAQTVWGNSVAILTGDLIFARASSMVSELGQRALKIQADTFERLVLGQLHETVGPREGQDPLEHYLDVLSGKTGSLIAACGHFGAVLAGADQDVVDVMVEYGEKVGIAFQLADDVIDVTGEDEVSGKSPGTDLREGVPTLPVLILRRMAGEGDADAVRALEHLDSDLTSDEALARAVTAVSEHRATEEAWRIARQWADEAIASLEPLPDTVAKRALVAFAHAVVHREA</sequence>
<keyword evidence="6" id="KW-0414">Isoprene biosynthesis</keyword>
<dbReference type="CDD" id="cd00685">
    <property type="entry name" value="Trans_IPPS_HT"/>
    <property type="match status" value="1"/>
</dbReference>
<dbReference type="SFLD" id="SFLDG01017">
    <property type="entry name" value="Polyprenyl_Transferase_Like"/>
    <property type="match status" value="1"/>
</dbReference>
<evidence type="ECO:0000256" key="3">
    <source>
        <dbReference type="ARBA" id="ARBA00022679"/>
    </source>
</evidence>
<keyword evidence="7" id="KW-0472">Membrane</keyword>
<keyword evidence="7" id="KW-0949">S-adenosyl-L-methionine</keyword>
<dbReference type="PRINTS" id="PR00420">
    <property type="entry name" value="RNGMNOXGNASE"/>
</dbReference>
<feature type="binding site" evidence="7">
    <location>
        <begin position="87"/>
        <end position="88"/>
    </location>
    <ligand>
        <name>S-adenosyl-L-methionine</name>
        <dbReference type="ChEBI" id="CHEBI:59789"/>
    </ligand>
</feature>
<keyword evidence="4" id="KW-0479">Metal-binding</keyword>
<dbReference type="InterPro" id="IPR036188">
    <property type="entry name" value="FAD/NAD-bd_sf"/>
</dbReference>
<reference evidence="8 9" key="1">
    <citation type="journal article" date="2023" name="Commun. Biol.">
        <title>Reorganization of the ancestral sex-determining regions during the evolution of trioecy in Pleodorina starrii.</title>
        <authorList>
            <person name="Takahashi K."/>
            <person name="Suzuki S."/>
            <person name="Kawai-Toyooka H."/>
            <person name="Yamamoto K."/>
            <person name="Hamaji T."/>
            <person name="Ootsuki R."/>
            <person name="Yamaguchi H."/>
            <person name="Kawachi M."/>
            <person name="Higashiyama T."/>
            <person name="Nozaki H."/>
        </authorList>
    </citation>
    <scope>NUCLEOTIDE SEQUENCE [LARGE SCALE GENOMIC DNA]</scope>
    <source>
        <strain evidence="8 9">NIES-4479</strain>
    </source>
</reference>
<dbReference type="InterPro" id="IPR033749">
    <property type="entry name" value="Polyprenyl_synt_CS"/>
</dbReference>
<keyword evidence="3 7" id="KW-0808">Transferase</keyword>
<keyword evidence="7" id="KW-0831">Ubiquinone biosynthesis</keyword>
<dbReference type="GO" id="GO:0031314">
    <property type="term" value="C:extrinsic component of mitochondrial inner membrane"/>
    <property type="evidence" value="ECO:0007669"/>
    <property type="project" value="UniProtKB-UniRule"/>
</dbReference>
<dbReference type="GO" id="GO:0008425">
    <property type="term" value="F:2-methoxy-6-polyprenyl-1,4-benzoquinol methyltransferase activity"/>
    <property type="evidence" value="ECO:0007669"/>
    <property type="project" value="UniProtKB-UniRule"/>
</dbReference>
<dbReference type="Gene3D" id="3.40.50.150">
    <property type="entry name" value="Vaccinia Virus protein VP39"/>
    <property type="match status" value="1"/>
</dbReference>
<dbReference type="NCBIfam" id="NF001241">
    <property type="entry name" value="PRK00216.1-2"/>
    <property type="match status" value="1"/>
</dbReference>